<proteinExistence type="predicted"/>
<evidence type="ECO:0000313" key="2">
    <source>
        <dbReference type="Proteomes" id="UP001163603"/>
    </source>
</evidence>
<sequence>MAETIHFMSARHINQVFKQWPTKSPKLQTSKICAAAFKKNDFSLITKKSSKSPRRLITISTSDGRWHTNWSTEYLVSLQDLQLEDLVEDEHKDANVSINLSIQKHASFGFSVDGRIISSFTRKCSNCSSPYCREVIYVKPGYQAELDSLVQDTIRLTTTVKDTCSESCEKSDPKIQYIGAQNTASVDKRWGRLLELRNAYL</sequence>
<name>A0ACC0YKH0_9ROSI</name>
<evidence type="ECO:0000313" key="1">
    <source>
        <dbReference type="EMBL" id="KAJ0037953.1"/>
    </source>
</evidence>
<accession>A0ACC0YKH0</accession>
<reference evidence="2" key="1">
    <citation type="journal article" date="2023" name="G3 (Bethesda)">
        <title>Genome assembly and association tests identify interacting loci associated with vigor, precocity, and sex in interspecific pistachio rootstocks.</title>
        <authorList>
            <person name="Palmer W."/>
            <person name="Jacygrad E."/>
            <person name="Sagayaradj S."/>
            <person name="Cavanaugh K."/>
            <person name="Han R."/>
            <person name="Bertier L."/>
            <person name="Beede B."/>
            <person name="Kafkas S."/>
            <person name="Golino D."/>
            <person name="Preece J."/>
            <person name="Michelmore R."/>
        </authorList>
    </citation>
    <scope>NUCLEOTIDE SEQUENCE [LARGE SCALE GENOMIC DNA]</scope>
</reference>
<comment type="caution">
    <text evidence="1">The sequence shown here is derived from an EMBL/GenBank/DDBJ whole genome shotgun (WGS) entry which is preliminary data.</text>
</comment>
<organism evidence="1 2">
    <name type="scientific">Pistacia integerrima</name>
    <dbReference type="NCBI Taxonomy" id="434235"/>
    <lineage>
        <taxon>Eukaryota</taxon>
        <taxon>Viridiplantae</taxon>
        <taxon>Streptophyta</taxon>
        <taxon>Embryophyta</taxon>
        <taxon>Tracheophyta</taxon>
        <taxon>Spermatophyta</taxon>
        <taxon>Magnoliopsida</taxon>
        <taxon>eudicotyledons</taxon>
        <taxon>Gunneridae</taxon>
        <taxon>Pentapetalae</taxon>
        <taxon>rosids</taxon>
        <taxon>malvids</taxon>
        <taxon>Sapindales</taxon>
        <taxon>Anacardiaceae</taxon>
        <taxon>Pistacia</taxon>
    </lineage>
</organism>
<dbReference type="EMBL" id="CM047741">
    <property type="protein sequence ID" value="KAJ0037953.1"/>
    <property type="molecule type" value="Genomic_DNA"/>
</dbReference>
<protein>
    <submittedName>
        <fullName evidence="1">Uncharacterized protein</fullName>
    </submittedName>
</protein>
<dbReference type="Proteomes" id="UP001163603">
    <property type="component" value="Chromosome 6"/>
</dbReference>
<gene>
    <name evidence="1" type="ORF">Pint_22672</name>
</gene>
<keyword evidence="2" id="KW-1185">Reference proteome</keyword>